<evidence type="ECO:0000313" key="4">
    <source>
        <dbReference type="Proteomes" id="UP001470288"/>
    </source>
</evidence>
<dbReference type="SUPFAM" id="SSF56281">
    <property type="entry name" value="Metallo-hydrolase/oxidoreductase"/>
    <property type="match status" value="1"/>
</dbReference>
<dbReference type="SMART" id="SM00849">
    <property type="entry name" value="Lactamase_B"/>
    <property type="match status" value="1"/>
</dbReference>
<evidence type="ECO:0000313" key="3">
    <source>
        <dbReference type="EMBL" id="MEQ2578146.1"/>
    </source>
</evidence>
<feature type="domain" description="Metallo-beta-lactamase" evidence="2">
    <location>
        <begin position="75"/>
        <end position="267"/>
    </location>
</feature>
<feature type="chain" id="PRO_5045885747" evidence="1">
    <location>
        <begin position="34"/>
        <end position="326"/>
    </location>
</feature>
<dbReference type="InterPro" id="IPR052159">
    <property type="entry name" value="Competence_DNA_uptake"/>
</dbReference>
<dbReference type="Pfam" id="PF00753">
    <property type="entry name" value="Lactamase_B"/>
    <property type="match status" value="1"/>
</dbReference>
<proteinExistence type="predicted"/>
<dbReference type="RefSeq" id="WP_349143981.1">
    <property type="nucleotide sequence ID" value="NZ_JBBMFC010000006.1"/>
</dbReference>
<comment type="caution">
    <text evidence="3">The sequence shown here is derived from an EMBL/GenBank/DDBJ whole genome shotgun (WGS) entry which is preliminary data.</text>
</comment>
<evidence type="ECO:0000256" key="1">
    <source>
        <dbReference type="SAM" id="SignalP"/>
    </source>
</evidence>
<dbReference type="Proteomes" id="UP001470288">
    <property type="component" value="Unassembled WGS sequence"/>
</dbReference>
<dbReference type="InterPro" id="IPR035681">
    <property type="entry name" value="ComA-like_MBL"/>
</dbReference>
<sequence length="326" mass="35193">MSKRRKKKKYPATLKLLCAVTVLLLGAAGYTFGNDGITPISDTASQSAQGVYQDAQTDLSANAGDLTVHFVDIGQGDCMVLTQDDHAMIIDAGDNDKGTLVQSYLEYLGISELDYAILTHPDADHIGGADVVLYKFDCDRVLMPDHSSDTKTYEDVIRVIDDKQIPVEHPVPGDTYTFGNASFTVLSPSKEYKDNNNNSIVIRLTYGNTTFLMTGDAEEEAEEDMLSSGLPLSADVLKLGHHGSSSSTSDDFLSAVDPTWAVISCAEGNKYGHPHAETMNKLRAAGVSVFRTDEQGTITATTDGTTITWNTSPSETWQTGEGRSSE</sequence>
<dbReference type="Gene3D" id="3.60.15.10">
    <property type="entry name" value="Ribonuclease Z/Hydroxyacylglutathione hydrolase-like"/>
    <property type="match status" value="1"/>
</dbReference>
<gene>
    <name evidence="3" type="ORF">WMO62_04705</name>
</gene>
<reference evidence="3 4" key="1">
    <citation type="submission" date="2024-03" db="EMBL/GenBank/DDBJ databases">
        <title>Human intestinal bacterial collection.</title>
        <authorList>
            <person name="Pauvert C."/>
            <person name="Hitch T.C.A."/>
            <person name="Clavel T."/>
        </authorList>
    </citation>
    <scope>NUCLEOTIDE SEQUENCE [LARGE SCALE GENOMIC DNA]</scope>
    <source>
        <strain evidence="3 4">CLA-AA-H78B</strain>
    </source>
</reference>
<evidence type="ECO:0000259" key="2">
    <source>
        <dbReference type="SMART" id="SM00849"/>
    </source>
</evidence>
<name>A0ABV1HYY6_9FIRM</name>
<keyword evidence="4" id="KW-1185">Reference proteome</keyword>
<feature type="signal peptide" evidence="1">
    <location>
        <begin position="1"/>
        <end position="33"/>
    </location>
</feature>
<dbReference type="PANTHER" id="PTHR30619">
    <property type="entry name" value="DNA INTERNALIZATION/COMPETENCE PROTEIN COMEC/REC2"/>
    <property type="match status" value="1"/>
</dbReference>
<dbReference type="CDD" id="cd07731">
    <property type="entry name" value="ComA-like_MBL-fold"/>
    <property type="match status" value="1"/>
</dbReference>
<dbReference type="InterPro" id="IPR001279">
    <property type="entry name" value="Metallo-B-lactamas"/>
</dbReference>
<keyword evidence="1" id="KW-0732">Signal</keyword>
<dbReference type="EMBL" id="JBBMFC010000006">
    <property type="protein sequence ID" value="MEQ2578146.1"/>
    <property type="molecule type" value="Genomic_DNA"/>
</dbReference>
<protein>
    <submittedName>
        <fullName evidence="3">MBL fold metallo-hydrolase</fullName>
    </submittedName>
</protein>
<accession>A0ABV1HYY6</accession>
<dbReference type="PANTHER" id="PTHR30619:SF7">
    <property type="entry name" value="BETA-LACTAMASE DOMAIN PROTEIN"/>
    <property type="match status" value="1"/>
</dbReference>
<organism evidence="3 4">
    <name type="scientific">Hominiventricola aquisgranensis</name>
    <dbReference type="NCBI Taxonomy" id="3133164"/>
    <lineage>
        <taxon>Bacteria</taxon>
        <taxon>Bacillati</taxon>
        <taxon>Bacillota</taxon>
        <taxon>Clostridia</taxon>
        <taxon>Lachnospirales</taxon>
        <taxon>Lachnospiraceae</taxon>
        <taxon>Hominiventricola</taxon>
    </lineage>
</organism>
<dbReference type="InterPro" id="IPR036866">
    <property type="entry name" value="RibonucZ/Hydroxyglut_hydro"/>
</dbReference>